<evidence type="ECO:0000313" key="4">
    <source>
        <dbReference type="Proteomes" id="UP000636891"/>
    </source>
</evidence>
<dbReference type="Pfam" id="PF00561">
    <property type="entry name" value="Abhydrolase_1"/>
    <property type="match status" value="1"/>
</dbReference>
<organism evidence="3 4">
    <name type="scientific">Alistipes hominis</name>
    <dbReference type="NCBI Taxonomy" id="2763015"/>
    <lineage>
        <taxon>Bacteria</taxon>
        <taxon>Pseudomonadati</taxon>
        <taxon>Bacteroidota</taxon>
        <taxon>Bacteroidia</taxon>
        <taxon>Bacteroidales</taxon>
        <taxon>Rikenellaceae</taxon>
        <taxon>Alistipes</taxon>
    </lineage>
</organism>
<evidence type="ECO:0000259" key="2">
    <source>
        <dbReference type="Pfam" id="PF00561"/>
    </source>
</evidence>
<dbReference type="PANTHER" id="PTHR43798">
    <property type="entry name" value="MONOACYLGLYCEROL LIPASE"/>
    <property type="match status" value="1"/>
</dbReference>
<name>A0ABR7CKN4_9BACT</name>
<dbReference type="PANTHER" id="PTHR43798:SF20">
    <property type="entry name" value="2-SUCCINYL-6-HYDROXY-2,4-CYCLOHEXADIENE-1-CARBOXYLATE SYNTHASE-RELATED"/>
    <property type="match status" value="1"/>
</dbReference>
<feature type="coiled-coil region" evidence="1">
    <location>
        <begin position="155"/>
        <end position="182"/>
    </location>
</feature>
<dbReference type="PRINTS" id="PR00111">
    <property type="entry name" value="ABHYDROLASE"/>
</dbReference>
<dbReference type="InterPro" id="IPR050266">
    <property type="entry name" value="AB_hydrolase_sf"/>
</dbReference>
<feature type="domain" description="AB hydrolase-1" evidence="2">
    <location>
        <begin position="23"/>
        <end position="130"/>
    </location>
</feature>
<dbReference type="GO" id="GO:0016787">
    <property type="term" value="F:hydrolase activity"/>
    <property type="evidence" value="ECO:0007669"/>
    <property type="project" value="UniProtKB-KW"/>
</dbReference>
<accession>A0ABR7CKN4</accession>
<protein>
    <submittedName>
        <fullName evidence="3">Alpha/beta hydrolase</fullName>
    </submittedName>
</protein>
<gene>
    <name evidence="3" type="ORF">H8S08_04205</name>
</gene>
<dbReference type="Gene3D" id="3.40.50.1820">
    <property type="entry name" value="alpha/beta hydrolase"/>
    <property type="match status" value="1"/>
</dbReference>
<keyword evidence="1" id="KW-0175">Coiled coil</keyword>
<evidence type="ECO:0000313" key="3">
    <source>
        <dbReference type="EMBL" id="MBC5616223.1"/>
    </source>
</evidence>
<dbReference type="RefSeq" id="WP_153497767.1">
    <property type="nucleotide sequence ID" value="NZ_JACOOK010000002.1"/>
</dbReference>
<evidence type="ECO:0000256" key="1">
    <source>
        <dbReference type="SAM" id="Coils"/>
    </source>
</evidence>
<keyword evidence="4" id="KW-1185">Reference proteome</keyword>
<reference evidence="3 4" key="1">
    <citation type="submission" date="2020-08" db="EMBL/GenBank/DDBJ databases">
        <title>Genome public.</title>
        <authorList>
            <person name="Liu C."/>
            <person name="Sun Q."/>
        </authorList>
    </citation>
    <scope>NUCLEOTIDE SEQUENCE [LARGE SCALE GENOMIC DNA]</scope>
    <source>
        <strain evidence="3 4">New-7</strain>
    </source>
</reference>
<dbReference type="InterPro" id="IPR000073">
    <property type="entry name" value="AB_hydrolase_1"/>
</dbReference>
<keyword evidence="3" id="KW-0378">Hydrolase</keyword>
<dbReference type="EMBL" id="JACOOK010000002">
    <property type="protein sequence ID" value="MBC5616223.1"/>
    <property type="molecule type" value="Genomic_DNA"/>
</dbReference>
<dbReference type="Proteomes" id="UP000636891">
    <property type="component" value="Unassembled WGS sequence"/>
</dbReference>
<proteinExistence type="predicted"/>
<comment type="caution">
    <text evidence="3">The sequence shown here is derived from an EMBL/GenBank/DDBJ whole genome shotgun (WGS) entry which is preliminary data.</text>
</comment>
<sequence>MEKFIVAAETALRISDSQQGDTTLVLLHGYLESLEVWEDFTKLLTPYYRVIAIDIPGHGISEVRGEVHSMEFVADVLKGVLDKQGVARCFVAGHSMGGYVAEAFAARYPEMLQGLILFHSTPNADTDAKKEDRRREIELIRSDKKELIASLFAPKGFAEANRKRLRGRIEQLQELISSTDDDGIVALLNGMIGRNDMNDMLHGLKVPQLFIFGRMDEFIPVERAEALVAAHPQAEAAWLDHSGHMGFFEEPEAAAEIIRGFIDRHAAC</sequence>
<dbReference type="SUPFAM" id="SSF53474">
    <property type="entry name" value="alpha/beta-Hydrolases"/>
    <property type="match status" value="1"/>
</dbReference>
<dbReference type="InterPro" id="IPR029058">
    <property type="entry name" value="AB_hydrolase_fold"/>
</dbReference>